<dbReference type="SUPFAM" id="SSF103473">
    <property type="entry name" value="MFS general substrate transporter"/>
    <property type="match status" value="1"/>
</dbReference>
<protein>
    <recommendedName>
        <fullName evidence="6">Major facilitator superfamily (MFS) profile domain-containing protein</fullName>
    </recommendedName>
</protein>
<gene>
    <name evidence="7" type="ORF">OXX778_LOCUS2574</name>
</gene>
<dbReference type="Gene3D" id="1.20.1250.20">
    <property type="entry name" value="MFS general substrate transporter like domains"/>
    <property type="match status" value="1"/>
</dbReference>
<dbReference type="GO" id="GO:0022857">
    <property type="term" value="F:transmembrane transporter activity"/>
    <property type="evidence" value="ECO:0007669"/>
    <property type="project" value="InterPro"/>
</dbReference>
<reference evidence="7" key="1">
    <citation type="submission" date="2021-02" db="EMBL/GenBank/DDBJ databases">
        <authorList>
            <person name="Nowell W R."/>
        </authorList>
    </citation>
    <scope>NUCLEOTIDE SEQUENCE</scope>
    <source>
        <strain evidence="7">Ploen Becks lab</strain>
    </source>
</reference>
<evidence type="ECO:0000256" key="4">
    <source>
        <dbReference type="ARBA" id="ARBA00023136"/>
    </source>
</evidence>
<feature type="transmembrane region" description="Helical" evidence="5">
    <location>
        <begin position="17"/>
        <end position="35"/>
    </location>
</feature>
<dbReference type="PROSITE" id="PS50850">
    <property type="entry name" value="MFS"/>
    <property type="match status" value="1"/>
</dbReference>
<evidence type="ECO:0000256" key="1">
    <source>
        <dbReference type="ARBA" id="ARBA00004141"/>
    </source>
</evidence>
<dbReference type="EMBL" id="CAJNOC010000204">
    <property type="protein sequence ID" value="CAF0726852.1"/>
    <property type="molecule type" value="Genomic_DNA"/>
</dbReference>
<evidence type="ECO:0000313" key="8">
    <source>
        <dbReference type="Proteomes" id="UP000663879"/>
    </source>
</evidence>
<feature type="transmembrane region" description="Helical" evidence="5">
    <location>
        <begin position="232"/>
        <end position="251"/>
    </location>
</feature>
<dbReference type="OrthoDB" id="2261376at2759"/>
<evidence type="ECO:0000259" key="6">
    <source>
        <dbReference type="PROSITE" id="PS50850"/>
    </source>
</evidence>
<dbReference type="InterPro" id="IPR020846">
    <property type="entry name" value="MFS_dom"/>
</dbReference>
<sequence>MDVLLDSVRPFGWSQKFYLGVFGLIMISSSLNFYSSVFFTAEPELKCYPTNNQSLTKTNDCDMWKNFTMSKIENTPSAYECNFESKSHNFTLINDFELVCDKSYLPSLSQTLFFVGCICGVFNGFISDKFGRKKSATIFIILMIVSSIIYHVLIDDSFIWLSKINKFYVYCIYQFLKGVLMFCIYQIAYILAYEFTTEKYHTLTTNILISFYVSGELIIMAVFYFTRNWRHTNLFTTCFFLFSSVIFLIFIPESPKLVFFRKTQCLAPIFTSK</sequence>
<feature type="transmembrane region" description="Helical" evidence="5">
    <location>
        <begin position="167"/>
        <end position="191"/>
    </location>
</feature>
<name>A0A813MRC8_9BILA</name>
<feature type="domain" description="Major facilitator superfamily (MFS) profile" evidence="6">
    <location>
        <begin position="21"/>
        <end position="273"/>
    </location>
</feature>
<dbReference type="Proteomes" id="UP000663879">
    <property type="component" value="Unassembled WGS sequence"/>
</dbReference>
<dbReference type="InterPro" id="IPR036259">
    <property type="entry name" value="MFS_trans_sf"/>
</dbReference>
<dbReference type="GO" id="GO:0016020">
    <property type="term" value="C:membrane"/>
    <property type="evidence" value="ECO:0007669"/>
    <property type="project" value="UniProtKB-SubCell"/>
</dbReference>
<keyword evidence="8" id="KW-1185">Reference proteome</keyword>
<dbReference type="Pfam" id="PF00083">
    <property type="entry name" value="Sugar_tr"/>
    <property type="match status" value="1"/>
</dbReference>
<dbReference type="InterPro" id="IPR005828">
    <property type="entry name" value="MFS_sugar_transport-like"/>
</dbReference>
<keyword evidence="3 5" id="KW-1133">Transmembrane helix</keyword>
<organism evidence="7 8">
    <name type="scientific">Brachionus calyciflorus</name>
    <dbReference type="NCBI Taxonomy" id="104777"/>
    <lineage>
        <taxon>Eukaryota</taxon>
        <taxon>Metazoa</taxon>
        <taxon>Spiralia</taxon>
        <taxon>Gnathifera</taxon>
        <taxon>Rotifera</taxon>
        <taxon>Eurotatoria</taxon>
        <taxon>Monogononta</taxon>
        <taxon>Pseudotrocha</taxon>
        <taxon>Ploima</taxon>
        <taxon>Brachionidae</taxon>
        <taxon>Brachionus</taxon>
    </lineage>
</organism>
<evidence type="ECO:0000313" key="7">
    <source>
        <dbReference type="EMBL" id="CAF0726852.1"/>
    </source>
</evidence>
<proteinExistence type="predicted"/>
<evidence type="ECO:0000256" key="5">
    <source>
        <dbReference type="SAM" id="Phobius"/>
    </source>
</evidence>
<dbReference type="AlphaFoldDB" id="A0A813MRC8"/>
<comment type="caution">
    <text evidence="7">The sequence shown here is derived from an EMBL/GenBank/DDBJ whole genome shotgun (WGS) entry which is preliminary data.</text>
</comment>
<evidence type="ECO:0000256" key="2">
    <source>
        <dbReference type="ARBA" id="ARBA00022692"/>
    </source>
</evidence>
<dbReference type="PANTHER" id="PTHR24064">
    <property type="entry name" value="SOLUTE CARRIER FAMILY 22 MEMBER"/>
    <property type="match status" value="1"/>
</dbReference>
<evidence type="ECO:0000256" key="3">
    <source>
        <dbReference type="ARBA" id="ARBA00022989"/>
    </source>
</evidence>
<comment type="subcellular location">
    <subcellularLocation>
        <location evidence="1">Membrane</location>
        <topology evidence="1">Multi-pass membrane protein</topology>
    </subcellularLocation>
</comment>
<accession>A0A813MRC8</accession>
<feature type="transmembrane region" description="Helical" evidence="5">
    <location>
        <begin position="104"/>
        <end position="126"/>
    </location>
</feature>
<feature type="transmembrane region" description="Helical" evidence="5">
    <location>
        <begin position="138"/>
        <end position="161"/>
    </location>
</feature>
<keyword evidence="2 5" id="KW-0812">Transmembrane</keyword>
<feature type="transmembrane region" description="Helical" evidence="5">
    <location>
        <begin position="203"/>
        <end position="226"/>
    </location>
</feature>
<keyword evidence="4 5" id="KW-0472">Membrane</keyword>